<gene>
    <name evidence="3" type="ORF">LTR09_007176</name>
</gene>
<dbReference type="PANTHER" id="PTHR16861:SF4">
    <property type="entry name" value="SH3 DOMAIN PROTEIN (AFU_ORTHOLOGUE AFUA_1G13610)"/>
    <property type="match status" value="1"/>
</dbReference>
<evidence type="ECO:0000256" key="1">
    <source>
        <dbReference type="SAM" id="MobiDB-lite"/>
    </source>
</evidence>
<feature type="compositionally biased region" description="Low complexity" evidence="1">
    <location>
        <begin position="154"/>
        <end position="183"/>
    </location>
</feature>
<keyword evidence="2" id="KW-0472">Membrane</keyword>
<dbReference type="PANTHER" id="PTHR16861">
    <property type="entry name" value="GLYCOPROTEIN 38"/>
    <property type="match status" value="1"/>
</dbReference>
<keyword evidence="2" id="KW-1133">Transmembrane helix</keyword>
<accession>A0AAJ0DJI1</accession>
<dbReference type="EMBL" id="JAWDJX010000025">
    <property type="protein sequence ID" value="KAK3051521.1"/>
    <property type="molecule type" value="Genomic_DNA"/>
</dbReference>
<dbReference type="AlphaFoldDB" id="A0AAJ0DJI1"/>
<evidence type="ECO:0000256" key="2">
    <source>
        <dbReference type="SAM" id="Phobius"/>
    </source>
</evidence>
<sequence length="524" mass="55390">MTTVSCPGATPCTIYLMSDTAQKAPVPITIPSDTVFLNQFTLYLPFAVTTPQKVDASALISTLTLAEAYVPGTKVDPTVFRDVPGDPAAATPAVLTAVAKYGNIDLNPSTTLFIPFTSGLPSTVSLNTLFDALATAEGTGAPTASSNVQPVPGPSSASGPTPTSDAGGQTSTTKTSSSTTTTSTPPPANPTSASSSGSNGDVSSAALGGGIIGALVVGLLLGGLIAWFFRRKKSSSRAPARASLRDSSDESGLVRNIPNEKRPLVVASDMTGWQKHLPRDKDDGTISKAFKSIFEQTQVHIEGFYDGEGSEITQNDIVRLETVSSDGLAVMFLQAHDAVPILQALLIRWIIHRISGKSSVQDSLLRPEYAVVAVNNGWHMEADGRVNGASAEQQNGFPQAFAQWRRLTNFLGRNSSTNEVSKRELDVKIDDAVRSLTGAFSPWQLPGKSETNRNESLRKILHQASDAGELLFSQSSTFNFDWSTDSDGRGSTVVVTPALVKRLDESAVALHPMQLLVSATRVKA</sequence>
<comment type="caution">
    <text evidence="3">The sequence shown here is derived from an EMBL/GenBank/DDBJ whole genome shotgun (WGS) entry which is preliminary data.</text>
</comment>
<keyword evidence="2" id="KW-0812">Transmembrane</keyword>
<reference evidence="3" key="1">
    <citation type="submission" date="2023-04" db="EMBL/GenBank/DDBJ databases">
        <title>Black Yeasts Isolated from many extreme environments.</title>
        <authorList>
            <person name="Coleine C."/>
            <person name="Stajich J.E."/>
            <person name="Selbmann L."/>
        </authorList>
    </citation>
    <scope>NUCLEOTIDE SEQUENCE</scope>
    <source>
        <strain evidence="3">CCFEE 5312</strain>
    </source>
</reference>
<feature type="compositionally biased region" description="Low complexity" evidence="1">
    <location>
        <begin position="190"/>
        <end position="200"/>
    </location>
</feature>
<feature type="region of interest" description="Disordered" evidence="1">
    <location>
        <begin position="139"/>
        <end position="201"/>
    </location>
</feature>
<keyword evidence="4" id="KW-1185">Reference proteome</keyword>
<dbReference type="Proteomes" id="UP001271007">
    <property type="component" value="Unassembled WGS sequence"/>
</dbReference>
<feature type="transmembrane region" description="Helical" evidence="2">
    <location>
        <begin position="205"/>
        <end position="229"/>
    </location>
</feature>
<organism evidence="3 4">
    <name type="scientific">Extremus antarcticus</name>
    <dbReference type="NCBI Taxonomy" id="702011"/>
    <lineage>
        <taxon>Eukaryota</taxon>
        <taxon>Fungi</taxon>
        <taxon>Dikarya</taxon>
        <taxon>Ascomycota</taxon>
        <taxon>Pezizomycotina</taxon>
        <taxon>Dothideomycetes</taxon>
        <taxon>Dothideomycetidae</taxon>
        <taxon>Mycosphaerellales</taxon>
        <taxon>Extremaceae</taxon>
        <taxon>Extremus</taxon>
    </lineage>
</organism>
<protein>
    <submittedName>
        <fullName evidence="3">Uncharacterized protein</fullName>
    </submittedName>
</protein>
<evidence type="ECO:0000313" key="3">
    <source>
        <dbReference type="EMBL" id="KAK3051521.1"/>
    </source>
</evidence>
<evidence type="ECO:0000313" key="4">
    <source>
        <dbReference type="Proteomes" id="UP001271007"/>
    </source>
</evidence>
<proteinExistence type="predicted"/>
<name>A0AAJ0DJI1_9PEZI</name>